<reference evidence="2" key="1">
    <citation type="submission" date="2020-01" db="EMBL/GenBank/DDBJ databases">
        <title>Development of genomics and gene disruption for Polysphondylium violaceum indicates a role for the polyketide synthase stlB in stalk morphogenesis.</title>
        <authorList>
            <person name="Narita B."/>
            <person name="Kawabe Y."/>
            <person name="Kin K."/>
            <person name="Saito T."/>
            <person name="Gibbs R."/>
            <person name="Kuspa A."/>
            <person name="Muzny D."/>
            <person name="Queller D."/>
            <person name="Richards S."/>
            <person name="Strassman J."/>
            <person name="Sucgang R."/>
            <person name="Worley K."/>
            <person name="Schaap P."/>
        </authorList>
    </citation>
    <scope>NUCLEOTIDE SEQUENCE</scope>
    <source>
        <strain evidence="2">QSvi11</strain>
    </source>
</reference>
<accession>A0A8J4UQF7</accession>
<dbReference type="SMART" id="SM00729">
    <property type="entry name" value="Elp3"/>
    <property type="match status" value="1"/>
</dbReference>
<dbReference type="GO" id="GO:0005739">
    <property type="term" value="C:mitochondrion"/>
    <property type="evidence" value="ECO:0007669"/>
    <property type="project" value="TreeGrafter"/>
</dbReference>
<dbReference type="Proteomes" id="UP000695562">
    <property type="component" value="Unassembled WGS sequence"/>
</dbReference>
<organism evidence="2 3">
    <name type="scientific">Polysphondylium violaceum</name>
    <dbReference type="NCBI Taxonomy" id="133409"/>
    <lineage>
        <taxon>Eukaryota</taxon>
        <taxon>Amoebozoa</taxon>
        <taxon>Evosea</taxon>
        <taxon>Eumycetozoa</taxon>
        <taxon>Dictyostelia</taxon>
        <taxon>Dictyosteliales</taxon>
        <taxon>Dictyosteliaceae</taxon>
        <taxon>Polysphondylium</taxon>
    </lineage>
</organism>
<feature type="domain" description="Elp3/MiaA/NifB-like radical SAM core" evidence="1">
    <location>
        <begin position="2"/>
        <end position="200"/>
    </location>
</feature>
<proteinExistence type="predicted"/>
<keyword evidence="3" id="KW-1185">Reference proteome</keyword>
<dbReference type="InterPro" id="IPR007197">
    <property type="entry name" value="rSAM"/>
</dbReference>
<dbReference type="Pfam" id="PF04055">
    <property type="entry name" value="Radical_SAM"/>
    <property type="match status" value="1"/>
</dbReference>
<dbReference type="OrthoDB" id="431409at2759"/>
<name>A0A8J4UQF7_9MYCE</name>
<evidence type="ECO:0000313" key="3">
    <source>
        <dbReference type="Proteomes" id="UP000695562"/>
    </source>
</evidence>
<comment type="caution">
    <text evidence="2">The sequence shown here is derived from an EMBL/GenBank/DDBJ whole genome shotgun (WGS) entry which is preliminary data.</text>
</comment>
<dbReference type="InterPro" id="IPR058240">
    <property type="entry name" value="rSAM_sf"/>
</dbReference>
<dbReference type="Pfam" id="PF06969">
    <property type="entry name" value="HemN_C"/>
    <property type="match status" value="1"/>
</dbReference>
<dbReference type="AlphaFoldDB" id="A0A8J4UQF7"/>
<gene>
    <name evidence="2" type="ORF">CYY_008060</name>
</gene>
<evidence type="ECO:0000313" key="2">
    <source>
        <dbReference type="EMBL" id="KAF2070621.1"/>
    </source>
</evidence>
<dbReference type="InterPro" id="IPR006638">
    <property type="entry name" value="Elp3/MiaA/NifB-like_rSAM"/>
</dbReference>
<dbReference type="SUPFAM" id="SSF102114">
    <property type="entry name" value="Radical SAM enzymes"/>
    <property type="match status" value="1"/>
</dbReference>
<dbReference type="PANTHER" id="PTHR13932:SF5">
    <property type="entry name" value="RADICAL S-ADENOSYL METHIONINE DOMAIN-CONTAINING PROTEIN 1, MITOCHONDRIAL"/>
    <property type="match status" value="1"/>
</dbReference>
<dbReference type="GO" id="GO:0003824">
    <property type="term" value="F:catalytic activity"/>
    <property type="evidence" value="ECO:0007669"/>
    <property type="project" value="InterPro"/>
</dbReference>
<evidence type="ECO:0000259" key="1">
    <source>
        <dbReference type="SMART" id="SM00729"/>
    </source>
</evidence>
<sequence>MGRALVAEIEAFHHNYHSERLGDGAQINDRPLTSIYFGGGTPSLAKVGTFVGVMNAIRKLYPSADIEQCEITLEVNPDQKDLKDLLKDFKKYVGINRVSLGIQALNDTDLKYLGRTHTTAQAMESVRIAQDLFERITFDLIYARHPDQTLAKWEKELKEALAMTQGQGHLSLYTLCFEQGTNFHKRLNLDSKRKSKISAPDHNLSSDLYELTKKVTAERNFTQYEVSSFSSSPLEQSKHNKNYWRGGDYIGIGPGACSRITLNNKNNNNNSNNNSSNQTYSRYALKNTLHPKDWQSNLLTSIKDTDPSLHIVGNPINNHNNFFKNTFEEQEILSEQQVIDELLLMGLRTKEGVNLNSFKYYSNGKDFNQFLNPTKTKLFNEQGLLDIDTDRLVLTDQGLSLLDTIVPDLLLPPTVNK</sequence>
<dbReference type="PANTHER" id="PTHR13932">
    <property type="entry name" value="COPROPORPHYRINIGEN III OXIDASE"/>
    <property type="match status" value="1"/>
</dbReference>
<dbReference type="GO" id="GO:0051539">
    <property type="term" value="F:4 iron, 4 sulfur cluster binding"/>
    <property type="evidence" value="ECO:0007669"/>
    <property type="project" value="TreeGrafter"/>
</dbReference>
<dbReference type="InterPro" id="IPR010723">
    <property type="entry name" value="HemN_C"/>
</dbReference>
<dbReference type="InterPro" id="IPR034505">
    <property type="entry name" value="Coproporphyrinogen-III_oxidase"/>
</dbReference>
<dbReference type="GO" id="GO:0006779">
    <property type="term" value="P:porphyrin-containing compound biosynthetic process"/>
    <property type="evidence" value="ECO:0007669"/>
    <property type="project" value="TreeGrafter"/>
</dbReference>
<dbReference type="EMBL" id="AJWJ01000467">
    <property type="protein sequence ID" value="KAF2070621.1"/>
    <property type="molecule type" value="Genomic_DNA"/>
</dbReference>
<protein>
    <recommendedName>
        <fullName evidence="1">Elp3/MiaA/NifB-like radical SAM core domain-containing protein</fullName>
    </recommendedName>
</protein>